<protein>
    <submittedName>
        <fullName evidence="1">1395_t:CDS:1</fullName>
    </submittedName>
</protein>
<accession>A0ACA9RVD5</accession>
<organism evidence="1 2">
    <name type="scientific">Racocetra persica</name>
    <dbReference type="NCBI Taxonomy" id="160502"/>
    <lineage>
        <taxon>Eukaryota</taxon>
        <taxon>Fungi</taxon>
        <taxon>Fungi incertae sedis</taxon>
        <taxon>Mucoromycota</taxon>
        <taxon>Glomeromycotina</taxon>
        <taxon>Glomeromycetes</taxon>
        <taxon>Diversisporales</taxon>
        <taxon>Gigasporaceae</taxon>
        <taxon>Racocetra</taxon>
    </lineage>
</organism>
<feature type="non-terminal residue" evidence="1">
    <location>
        <position position="40"/>
    </location>
</feature>
<proteinExistence type="predicted"/>
<gene>
    <name evidence="1" type="ORF">RPERSI_LOCUS23717</name>
</gene>
<comment type="caution">
    <text evidence="1">The sequence shown here is derived from an EMBL/GenBank/DDBJ whole genome shotgun (WGS) entry which is preliminary data.</text>
</comment>
<dbReference type="EMBL" id="CAJVQC010074666">
    <property type="protein sequence ID" value="CAG8813205.1"/>
    <property type="molecule type" value="Genomic_DNA"/>
</dbReference>
<evidence type="ECO:0000313" key="2">
    <source>
        <dbReference type="Proteomes" id="UP000789920"/>
    </source>
</evidence>
<keyword evidence="2" id="KW-1185">Reference proteome</keyword>
<evidence type="ECO:0000313" key="1">
    <source>
        <dbReference type="EMBL" id="CAG8813205.1"/>
    </source>
</evidence>
<reference evidence="1" key="1">
    <citation type="submission" date="2021-06" db="EMBL/GenBank/DDBJ databases">
        <authorList>
            <person name="Kallberg Y."/>
            <person name="Tangrot J."/>
            <person name="Rosling A."/>
        </authorList>
    </citation>
    <scope>NUCLEOTIDE SEQUENCE</scope>
    <source>
        <strain evidence="1">MA461A</strain>
    </source>
</reference>
<dbReference type="Proteomes" id="UP000789920">
    <property type="component" value="Unassembled WGS sequence"/>
</dbReference>
<sequence>MLISPYLISNSFEEFFYENAQCSLQKTEKCVESNNIKEKQ</sequence>
<name>A0ACA9RVD5_9GLOM</name>